<dbReference type="PROSITE" id="PS00107">
    <property type="entry name" value="PROTEIN_KINASE_ATP"/>
    <property type="match status" value="1"/>
</dbReference>
<keyword evidence="4" id="KW-1003">Cell membrane</keyword>
<dbReference type="SMART" id="SM00369">
    <property type="entry name" value="LRR_TYP"/>
    <property type="match status" value="6"/>
</dbReference>
<gene>
    <name evidence="24" type="primary">LOC110426786</name>
</gene>
<dbReference type="RefSeq" id="XP_021297768.1">
    <property type="nucleotide sequence ID" value="XM_021442093.1"/>
</dbReference>
<feature type="binding site" evidence="21">
    <location>
        <position position="486"/>
    </location>
    <ligand>
        <name>ATP</name>
        <dbReference type="ChEBI" id="CHEBI:30616"/>
    </ligand>
</feature>
<comment type="subcellular location">
    <subcellularLocation>
        <location evidence="1">Cell membrane</location>
    </subcellularLocation>
    <subcellularLocation>
        <location evidence="2">Membrane</location>
        <topology evidence="2">Single-pass type I membrane protein</topology>
    </subcellularLocation>
</comment>
<keyword evidence="23" id="KW-1185">Reference proteome</keyword>
<dbReference type="GO" id="GO:0005524">
    <property type="term" value="F:ATP binding"/>
    <property type="evidence" value="ECO:0007669"/>
    <property type="project" value="UniProtKB-UniRule"/>
</dbReference>
<sequence>MASSLITFIILGLWRTIIVLSSASTIIGTKLSLDLEAKALLESGWWSSYSNLISNRCNWTGISCNNDGSITDIYPPPNIVKVGVKFGKMNFSSFPNLVHLNLNDHGLNGSIPPEIAALSKLKNLYLNWNYLTGELPSLGNLSQLEELDFSYNEISGSISQDLGNLKNLVLLRLCWNNLTGSIPSALGLLSNLTHLDMRSNQFYNYIPPEIGELKNLITLDLSNNKLVGVIPSTLGKLTNMTTLDLSNNKLVGSFPSTLGRLTKLTSLDISNNMLVGSISSTLSQLIMLETLNLSNNTLTGPISFISPTVLRYLDLSNNMLVGSIPSSLPLSLNVLHLQSNLLEGPIPQEIGNLRALYSLDLSKNKLNGPIPSQIGYLGRLISFNLSHNFISGEIPLPLQNLSHVNNWDLSYNKLSGIAPFFLKSNNGMQISKTGNLFSVLNYDGRIAYEDIIKATEDFNIRYCIGIGGHGSVYKAELPSGKTVALKKLHRLNAEDPNFDKSFMNEIKFLSEVCHRNIVKLHGFCVHQRSMFLIYEYLERGSLCSVLTKDVEAIELNWSKRVDVVQGIAHALSYLHNDCSLPIVHRDLSSHNILLNSNLEAFVADFGTARMLELDSSNQTILAGTYGYVAPELAYTMTVTEKCDVYSFGVLALEVLMGRHPQELLSLFPSNSLLQNIMLSDILDPRLSAPTSHIDTQKIVLVATLAFACLPMEPKSRPTMKQVSNEFLYCQRSLAQPLGEISLLQLVAPKMDVERELCN</sequence>
<dbReference type="FunFam" id="1.10.510.10:FF:000445">
    <property type="entry name" value="MDIS1-interacting receptor like kinase 2"/>
    <property type="match status" value="1"/>
</dbReference>
<organism evidence="23 24">
    <name type="scientific">Herrania umbratica</name>
    <dbReference type="NCBI Taxonomy" id="108875"/>
    <lineage>
        <taxon>Eukaryota</taxon>
        <taxon>Viridiplantae</taxon>
        <taxon>Streptophyta</taxon>
        <taxon>Embryophyta</taxon>
        <taxon>Tracheophyta</taxon>
        <taxon>Spermatophyta</taxon>
        <taxon>Magnoliopsida</taxon>
        <taxon>eudicotyledons</taxon>
        <taxon>Gunneridae</taxon>
        <taxon>Pentapetalae</taxon>
        <taxon>rosids</taxon>
        <taxon>malvids</taxon>
        <taxon>Malvales</taxon>
        <taxon>Malvaceae</taxon>
        <taxon>Byttnerioideae</taxon>
        <taxon>Herrania</taxon>
    </lineage>
</organism>
<dbReference type="InterPro" id="IPR000719">
    <property type="entry name" value="Prot_kinase_dom"/>
</dbReference>
<dbReference type="InterPro" id="IPR032675">
    <property type="entry name" value="LRR_dom_sf"/>
</dbReference>
<evidence type="ECO:0000256" key="12">
    <source>
        <dbReference type="ARBA" id="ARBA00022741"/>
    </source>
</evidence>
<dbReference type="SUPFAM" id="SSF56112">
    <property type="entry name" value="Protein kinase-like (PK-like)"/>
    <property type="match status" value="1"/>
</dbReference>
<keyword evidence="18" id="KW-0325">Glycoprotein</keyword>
<evidence type="ECO:0000256" key="14">
    <source>
        <dbReference type="ARBA" id="ARBA00022840"/>
    </source>
</evidence>
<keyword evidence="11" id="KW-0677">Repeat</keyword>
<evidence type="ECO:0000256" key="15">
    <source>
        <dbReference type="ARBA" id="ARBA00022989"/>
    </source>
</evidence>
<name>A0A6J1BF82_9ROSI</name>
<keyword evidence="17" id="KW-0675">Receptor</keyword>
<evidence type="ECO:0000313" key="24">
    <source>
        <dbReference type="RefSeq" id="XP_021297768.1"/>
    </source>
</evidence>
<protein>
    <recommendedName>
        <fullName evidence="3">non-specific serine/threonine protein kinase</fullName>
        <ecNumber evidence="3">2.7.11.1</ecNumber>
    </recommendedName>
</protein>
<dbReference type="FunFam" id="3.80.10.10:FF:000383">
    <property type="entry name" value="Leucine-rich repeat receptor protein kinase EMS1"/>
    <property type="match status" value="1"/>
</dbReference>
<dbReference type="Gene3D" id="3.30.200.20">
    <property type="entry name" value="Phosphorylase Kinase, domain 1"/>
    <property type="match status" value="1"/>
</dbReference>
<evidence type="ECO:0000256" key="13">
    <source>
        <dbReference type="ARBA" id="ARBA00022777"/>
    </source>
</evidence>
<dbReference type="InterPro" id="IPR051420">
    <property type="entry name" value="Ser_Thr_Kinases_DiverseReg"/>
</dbReference>
<dbReference type="SUPFAM" id="SSF52058">
    <property type="entry name" value="L domain-like"/>
    <property type="match status" value="1"/>
</dbReference>
<dbReference type="AlphaFoldDB" id="A0A6J1BF82"/>
<keyword evidence="15" id="KW-1133">Transmembrane helix</keyword>
<dbReference type="GeneID" id="110426786"/>
<evidence type="ECO:0000256" key="3">
    <source>
        <dbReference type="ARBA" id="ARBA00012513"/>
    </source>
</evidence>
<keyword evidence="10" id="KW-0732">Signal</keyword>
<dbReference type="Gene3D" id="1.10.510.10">
    <property type="entry name" value="Transferase(Phosphotransferase) domain 1"/>
    <property type="match status" value="1"/>
</dbReference>
<evidence type="ECO:0000256" key="18">
    <source>
        <dbReference type="ARBA" id="ARBA00023180"/>
    </source>
</evidence>
<dbReference type="PROSITE" id="PS50011">
    <property type="entry name" value="PROTEIN_KINASE_DOM"/>
    <property type="match status" value="1"/>
</dbReference>
<comment type="catalytic activity">
    <reaction evidence="20">
        <text>L-seryl-[protein] + ATP = O-phospho-L-seryl-[protein] + ADP + H(+)</text>
        <dbReference type="Rhea" id="RHEA:17989"/>
        <dbReference type="Rhea" id="RHEA-COMP:9863"/>
        <dbReference type="Rhea" id="RHEA-COMP:11604"/>
        <dbReference type="ChEBI" id="CHEBI:15378"/>
        <dbReference type="ChEBI" id="CHEBI:29999"/>
        <dbReference type="ChEBI" id="CHEBI:30616"/>
        <dbReference type="ChEBI" id="CHEBI:83421"/>
        <dbReference type="ChEBI" id="CHEBI:456216"/>
        <dbReference type="EC" id="2.7.11.1"/>
    </reaction>
</comment>
<evidence type="ECO:0000256" key="9">
    <source>
        <dbReference type="ARBA" id="ARBA00022692"/>
    </source>
</evidence>
<dbReference type="OrthoDB" id="676979at2759"/>
<accession>A0A6J1BF82</accession>
<dbReference type="Pfam" id="PF00560">
    <property type="entry name" value="LRR_1"/>
    <property type="match status" value="8"/>
</dbReference>
<dbReference type="InterPro" id="IPR017441">
    <property type="entry name" value="Protein_kinase_ATP_BS"/>
</dbReference>
<evidence type="ECO:0000256" key="7">
    <source>
        <dbReference type="ARBA" id="ARBA00022614"/>
    </source>
</evidence>
<dbReference type="PROSITE" id="PS51450">
    <property type="entry name" value="LRR"/>
    <property type="match status" value="1"/>
</dbReference>
<keyword evidence="16" id="KW-0472">Membrane</keyword>
<dbReference type="EC" id="2.7.11.1" evidence="3"/>
<reference evidence="24" key="1">
    <citation type="submission" date="2025-08" db="UniProtKB">
        <authorList>
            <consortium name="RefSeq"/>
        </authorList>
    </citation>
    <scope>IDENTIFICATION</scope>
    <source>
        <tissue evidence="24">Leaf</tissue>
    </source>
</reference>
<keyword evidence="14 21" id="KW-0067">ATP-binding</keyword>
<dbReference type="Gene3D" id="3.80.10.10">
    <property type="entry name" value="Ribonuclease Inhibitor"/>
    <property type="match status" value="2"/>
</dbReference>
<evidence type="ECO:0000256" key="6">
    <source>
        <dbReference type="ARBA" id="ARBA00022553"/>
    </source>
</evidence>
<evidence type="ECO:0000256" key="17">
    <source>
        <dbReference type="ARBA" id="ARBA00023170"/>
    </source>
</evidence>
<evidence type="ECO:0000259" key="22">
    <source>
        <dbReference type="PROSITE" id="PS50011"/>
    </source>
</evidence>
<dbReference type="PROSITE" id="PS00109">
    <property type="entry name" value="PROTEIN_KINASE_TYR"/>
    <property type="match status" value="1"/>
</dbReference>
<evidence type="ECO:0000256" key="20">
    <source>
        <dbReference type="ARBA" id="ARBA00048679"/>
    </source>
</evidence>
<evidence type="ECO:0000256" key="5">
    <source>
        <dbReference type="ARBA" id="ARBA00022527"/>
    </source>
</evidence>
<evidence type="ECO:0000256" key="4">
    <source>
        <dbReference type="ARBA" id="ARBA00022475"/>
    </source>
</evidence>
<dbReference type="PRINTS" id="PR00019">
    <property type="entry name" value="LEURICHRPT"/>
</dbReference>
<dbReference type="InterPro" id="IPR001611">
    <property type="entry name" value="Leu-rich_rpt"/>
</dbReference>
<dbReference type="Pfam" id="PF00069">
    <property type="entry name" value="Pkinase"/>
    <property type="match status" value="1"/>
</dbReference>
<dbReference type="InterPro" id="IPR011009">
    <property type="entry name" value="Kinase-like_dom_sf"/>
</dbReference>
<dbReference type="Proteomes" id="UP000504621">
    <property type="component" value="Unplaced"/>
</dbReference>
<evidence type="ECO:0000256" key="16">
    <source>
        <dbReference type="ARBA" id="ARBA00023136"/>
    </source>
</evidence>
<evidence type="ECO:0000256" key="2">
    <source>
        <dbReference type="ARBA" id="ARBA00004479"/>
    </source>
</evidence>
<keyword evidence="7" id="KW-0433">Leucine-rich repeat</keyword>
<dbReference type="FunFam" id="3.80.10.10:FF:000299">
    <property type="entry name" value="Piriformospora indica-insensitive protein 2"/>
    <property type="match status" value="1"/>
</dbReference>
<keyword evidence="13" id="KW-0418">Kinase</keyword>
<dbReference type="InterPro" id="IPR008266">
    <property type="entry name" value="Tyr_kinase_AS"/>
</dbReference>
<dbReference type="PANTHER" id="PTHR48005">
    <property type="entry name" value="LEUCINE RICH REPEAT KINASE 2"/>
    <property type="match status" value="1"/>
</dbReference>
<dbReference type="GO" id="GO:0004674">
    <property type="term" value="F:protein serine/threonine kinase activity"/>
    <property type="evidence" value="ECO:0007669"/>
    <property type="project" value="UniProtKB-KW"/>
</dbReference>
<keyword evidence="9" id="KW-0812">Transmembrane</keyword>
<comment type="catalytic activity">
    <reaction evidence="19">
        <text>L-threonyl-[protein] + ATP = O-phospho-L-threonyl-[protein] + ADP + H(+)</text>
        <dbReference type="Rhea" id="RHEA:46608"/>
        <dbReference type="Rhea" id="RHEA-COMP:11060"/>
        <dbReference type="Rhea" id="RHEA-COMP:11605"/>
        <dbReference type="ChEBI" id="CHEBI:15378"/>
        <dbReference type="ChEBI" id="CHEBI:30013"/>
        <dbReference type="ChEBI" id="CHEBI:30616"/>
        <dbReference type="ChEBI" id="CHEBI:61977"/>
        <dbReference type="ChEBI" id="CHEBI:456216"/>
        <dbReference type="EC" id="2.7.11.1"/>
    </reaction>
</comment>
<keyword evidence="12 21" id="KW-0547">Nucleotide-binding</keyword>
<keyword evidence="6" id="KW-0597">Phosphoprotein</keyword>
<evidence type="ECO:0000256" key="19">
    <source>
        <dbReference type="ARBA" id="ARBA00047899"/>
    </source>
</evidence>
<evidence type="ECO:0000256" key="8">
    <source>
        <dbReference type="ARBA" id="ARBA00022679"/>
    </source>
</evidence>
<evidence type="ECO:0000256" key="10">
    <source>
        <dbReference type="ARBA" id="ARBA00022729"/>
    </source>
</evidence>
<evidence type="ECO:0000256" key="21">
    <source>
        <dbReference type="PROSITE-ProRule" id="PRU10141"/>
    </source>
</evidence>
<dbReference type="PANTHER" id="PTHR48005:SF16">
    <property type="entry name" value="MDIS1-INTERACTING RECEPTOR LIKE KINASE 2-LIKE ISOFORM X1"/>
    <property type="match status" value="1"/>
</dbReference>
<dbReference type="FunFam" id="3.30.200.20:FF:000309">
    <property type="entry name" value="Leucine-rich repeat receptor protein kinase MSP1"/>
    <property type="match status" value="1"/>
</dbReference>
<proteinExistence type="predicted"/>
<dbReference type="Pfam" id="PF13855">
    <property type="entry name" value="LRR_8"/>
    <property type="match status" value="1"/>
</dbReference>
<evidence type="ECO:0000256" key="1">
    <source>
        <dbReference type="ARBA" id="ARBA00004236"/>
    </source>
</evidence>
<dbReference type="FunFam" id="3.80.10.10:FF:000400">
    <property type="entry name" value="Nuclear pore complex protein NUP107"/>
    <property type="match status" value="1"/>
</dbReference>
<evidence type="ECO:0000313" key="23">
    <source>
        <dbReference type="Proteomes" id="UP000504621"/>
    </source>
</evidence>
<keyword evidence="8" id="KW-0808">Transferase</keyword>
<dbReference type="GO" id="GO:0005886">
    <property type="term" value="C:plasma membrane"/>
    <property type="evidence" value="ECO:0007669"/>
    <property type="project" value="UniProtKB-SubCell"/>
</dbReference>
<dbReference type="SUPFAM" id="SSF52047">
    <property type="entry name" value="RNI-like"/>
    <property type="match status" value="1"/>
</dbReference>
<feature type="domain" description="Protein kinase" evidence="22">
    <location>
        <begin position="458"/>
        <end position="727"/>
    </location>
</feature>
<keyword evidence="5" id="KW-0723">Serine/threonine-protein kinase</keyword>
<dbReference type="InterPro" id="IPR003591">
    <property type="entry name" value="Leu-rich_rpt_typical-subtyp"/>
</dbReference>
<evidence type="ECO:0000256" key="11">
    <source>
        <dbReference type="ARBA" id="ARBA00022737"/>
    </source>
</evidence>